<evidence type="ECO:0000256" key="6">
    <source>
        <dbReference type="ARBA" id="ARBA00023229"/>
    </source>
</evidence>
<dbReference type="PROSITE" id="PS00723">
    <property type="entry name" value="POLYPRENYL_SYNTHASE_1"/>
    <property type="match status" value="1"/>
</dbReference>
<evidence type="ECO:0000256" key="1">
    <source>
        <dbReference type="ARBA" id="ARBA00001946"/>
    </source>
</evidence>
<comment type="similarity">
    <text evidence="2">Belongs to the FPP/GGPP synthase family.</text>
</comment>
<dbReference type="Proteomes" id="UP000251197">
    <property type="component" value="Unassembled WGS sequence"/>
</dbReference>
<dbReference type="Pfam" id="PF00348">
    <property type="entry name" value="polyprenyl_synt"/>
    <property type="match status" value="1"/>
</dbReference>
<gene>
    <name evidence="7" type="primary">ispA_1</name>
    <name evidence="7" type="ORF">NCTC12120_00903</name>
</gene>
<dbReference type="AlphaFoldDB" id="A0A2X2SVM6"/>
<dbReference type="InterPro" id="IPR033749">
    <property type="entry name" value="Polyprenyl_synt_CS"/>
</dbReference>
<accession>A0A2X2SVM6</accession>
<dbReference type="GO" id="GO:0046872">
    <property type="term" value="F:metal ion binding"/>
    <property type="evidence" value="ECO:0007669"/>
    <property type="project" value="UniProtKB-KW"/>
</dbReference>
<dbReference type="InterPro" id="IPR008949">
    <property type="entry name" value="Isoprenoid_synthase_dom_sf"/>
</dbReference>
<keyword evidence="3 7" id="KW-0808">Transferase</keyword>
<comment type="cofactor">
    <cofactor evidence="1">
        <name>Mg(2+)</name>
        <dbReference type="ChEBI" id="CHEBI:18420"/>
    </cofactor>
</comment>
<name>A0A2X2SVM6_9ENTR</name>
<protein>
    <submittedName>
        <fullName evidence="7">Farnesyl diphosphate synthase</fullName>
        <ecNumber evidence="7">2.5.1.10</ecNumber>
    </submittedName>
</protein>
<dbReference type="GO" id="GO:0004337">
    <property type="term" value="F:(2E,6E)-farnesyl diphosphate synthase activity"/>
    <property type="evidence" value="ECO:0007669"/>
    <property type="project" value="UniProtKB-EC"/>
</dbReference>
<evidence type="ECO:0000313" key="7">
    <source>
        <dbReference type="EMBL" id="SQA97086.1"/>
    </source>
</evidence>
<evidence type="ECO:0000256" key="3">
    <source>
        <dbReference type="ARBA" id="ARBA00022679"/>
    </source>
</evidence>
<dbReference type="EMBL" id="UAVU01000003">
    <property type="protein sequence ID" value="SQA97086.1"/>
    <property type="molecule type" value="Genomic_DNA"/>
</dbReference>
<dbReference type="PANTHER" id="PTHR43281:SF1">
    <property type="entry name" value="FARNESYL DIPHOSPHATE SYNTHASE"/>
    <property type="match status" value="1"/>
</dbReference>
<dbReference type="GO" id="GO:0008299">
    <property type="term" value="P:isoprenoid biosynthetic process"/>
    <property type="evidence" value="ECO:0007669"/>
    <property type="project" value="UniProtKB-KW"/>
</dbReference>
<keyword evidence="5" id="KW-0460">Magnesium</keyword>
<evidence type="ECO:0000256" key="4">
    <source>
        <dbReference type="ARBA" id="ARBA00022723"/>
    </source>
</evidence>
<evidence type="ECO:0000256" key="5">
    <source>
        <dbReference type="ARBA" id="ARBA00022842"/>
    </source>
</evidence>
<sequence>MDFNQQLQAHVVRVNDAIARFLAPLPFQNSPLVEAMHYGALLGGKRLRPFLVYATGEMFGVADEALDAPAAAVECIHAYSLIHDDLPAMDNDDLRRGQPTCHIKFWRRERHSGWRCPANAGIFYTE</sequence>
<keyword evidence="4" id="KW-0479">Metal-binding</keyword>
<dbReference type="InterPro" id="IPR000092">
    <property type="entry name" value="Polyprenyl_synt"/>
</dbReference>
<evidence type="ECO:0000256" key="2">
    <source>
        <dbReference type="ARBA" id="ARBA00006706"/>
    </source>
</evidence>
<dbReference type="PANTHER" id="PTHR43281">
    <property type="entry name" value="FARNESYL DIPHOSPHATE SYNTHASE"/>
    <property type="match status" value="1"/>
</dbReference>
<dbReference type="Gene3D" id="1.10.600.10">
    <property type="entry name" value="Farnesyl Diphosphate Synthase"/>
    <property type="match status" value="1"/>
</dbReference>
<evidence type="ECO:0000313" key="8">
    <source>
        <dbReference type="Proteomes" id="UP000251197"/>
    </source>
</evidence>
<organism evidence="7 8">
    <name type="scientific">Cedecea neteri</name>
    <dbReference type="NCBI Taxonomy" id="158822"/>
    <lineage>
        <taxon>Bacteria</taxon>
        <taxon>Pseudomonadati</taxon>
        <taxon>Pseudomonadota</taxon>
        <taxon>Gammaproteobacteria</taxon>
        <taxon>Enterobacterales</taxon>
        <taxon>Enterobacteriaceae</taxon>
        <taxon>Cedecea</taxon>
    </lineage>
</organism>
<proteinExistence type="inferred from homology"/>
<dbReference type="SUPFAM" id="SSF48576">
    <property type="entry name" value="Terpenoid synthases"/>
    <property type="match status" value="1"/>
</dbReference>
<keyword evidence="6" id="KW-0414">Isoprene biosynthesis</keyword>
<dbReference type="EC" id="2.5.1.10" evidence="7"/>
<reference evidence="7 8" key="1">
    <citation type="submission" date="2018-06" db="EMBL/GenBank/DDBJ databases">
        <authorList>
            <consortium name="Pathogen Informatics"/>
            <person name="Doyle S."/>
        </authorList>
    </citation>
    <scope>NUCLEOTIDE SEQUENCE [LARGE SCALE GENOMIC DNA]</scope>
    <source>
        <strain evidence="7 8">NCTC12120</strain>
    </source>
</reference>